<dbReference type="Gene3D" id="6.10.140.2220">
    <property type="match status" value="1"/>
</dbReference>
<reference evidence="3 4" key="1">
    <citation type="submission" date="2019-01" db="EMBL/GenBank/DDBJ databases">
        <authorList>
            <person name="Sayadi A."/>
        </authorList>
    </citation>
    <scope>NUCLEOTIDE SEQUENCE [LARGE SCALE GENOMIC DNA]</scope>
</reference>
<dbReference type="AlphaFoldDB" id="A0A653CT05"/>
<dbReference type="PANTHER" id="PTHR46455:SF5">
    <property type="entry name" value="SET AND MYND DOMAIN CONTAINING, ARTHROPOD-SPECIFIC, MEMBER 4, ISOFORM A"/>
    <property type="match status" value="1"/>
</dbReference>
<organism evidence="3 4">
    <name type="scientific">Callosobruchus maculatus</name>
    <name type="common">Southern cowpea weevil</name>
    <name type="synonym">Pulse bruchid</name>
    <dbReference type="NCBI Taxonomy" id="64391"/>
    <lineage>
        <taxon>Eukaryota</taxon>
        <taxon>Metazoa</taxon>
        <taxon>Ecdysozoa</taxon>
        <taxon>Arthropoda</taxon>
        <taxon>Hexapoda</taxon>
        <taxon>Insecta</taxon>
        <taxon>Pterygota</taxon>
        <taxon>Neoptera</taxon>
        <taxon>Endopterygota</taxon>
        <taxon>Coleoptera</taxon>
        <taxon>Polyphaga</taxon>
        <taxon>Cucujiformia</taxon>
        <taxon>Chrysomeloidea</taxon>
        <taxon>Chrysomelidae</taxon>
        <taxon>Bruchinae</taxon>
        <taxon>Bruchini</taxon>
        <taxon>Callosobruchus</taxon>
    </lineage>
</organism>
<evidence type="ECO:0000313" key="4">
    <source>
        <dbReference type="Proteomes" id="UP000410492"/>
    </source>
</evidence>
<feature type="domain" description="SET" evidence="2">
    <location>
        <begin position="38"/>
        <end position="279"/>
    </location>
</feature>
<evidence type="ECO:0000256" key="1">
    <source>
        <dbReference type="SAM" id="MobiDB-lite"/>
    </source>
</evidence>
<dbReference type="OrthoDB" id="265717at2759"/>
<dbReference type="EMBL" id="CAACVG010008537">
    <property type="protein sequence ID" value="VEN50213.1"/>
    <property type="molecule type" value="Genomic_DNA"/>
</dbReference>
<proteinExistence type="predicted"/>
<protein>
    <recommendedName>
        <fullName evidence="2">SET domain-containing protein</fullName>
    </recommendedName>
</protein>
<dbReference type="PANTHER" id="PTHR46455">
    <property type="entry name" value="SET AND MYND DOMAIN CONTAINING, ARTHROPOD-SPECIFIC, MEMBER 4, ISOFORM A"/>
    <property type="match status" value="1"/>
</dbReference>
<dbReference type="Gene3D" id="1.10.220.160">
    <property type="match status" value="1"/>
</dbReference>
<dbReference type="Proteomes" id="UP000410492">
    <property type="component" value="Unassembled WGS sequence"/>
</dbReference>
<dbReference type="Pfam" id="PF00856">
    <property type="entry name" value="SET"/>
    <property type="match status" value="1"/>
</dbReference>
<dbReference type="PROSITE" id="PS50280">
    <property type="entry name" value="SET"/>
    <property type="match status" value="1"/>
</dbReference>
<evidence type="ECO:0000313" key="3">
    <source>
        <dbReference type="EMBL" id="VEN50213.1"/>
    </source>
</evidence>
<accession>A0A653CT05</accession>
<dbReference type="InterPro" id="IPR001214">
    <property type="entry name" value="SET_dom"/>
</dbReference>
<name>A0A653CT05_CALMS</name>
<sequence length="542" mass="61536">MGRRHKKSGHKKSKGRPQSSTEYSDGGDEQEGIQENDKVFEIQISDIMGRFITSTRKILPGEVILSELPIVVGPCADCGAQCLGCYKSLDNGESGLVRCECGWLICSKTCPGIYTPLGHTQMECSILRNSESAKAFNTENLSEIGLHLQAIAPLRCLLLKSGDTKNFEIIMAMEHHNDIRKNISQIWNTNQINVVNRIRSNWGLTEYSESEIHTVCGVLEVNSFEIGRRSKVRGLYRTAFLISHDCVPNTNHVDDENYKLTIRASKEIYPGQAITLNYAPTMQSTLKRREYILNNKFFECLCERCSDPTELGSYFSALICPKCQTGLILCEKPICFESSWSCNNFPKRCVGYNMSARSMELLLNRISQEVEKLGCNDIEGMEAFLDRYKNVLHETHYLNFGVKVSLSQFYGKIDGFLIHELDDNALERKIYLCKEVLRIFDVIEPGYTRIRGVTQYEIHAPMMIQLTRRLTKKSAISKSEMKIKLKEIVKYLSEAKIILEQEPAESPEGQMGSAATQALLQIKDWEKIVGNFSHAKFPEKRL</sequence>
<feature type="compositionally biased region" description="Basic residues" evidence="1">
    <location>
        <begin position="1"/>
        <end position="15"/>
    </location>
</feature>
<dbReference type="GO" id="GO:0008757">
    <property type="term" value="F:S-adenosylmethionine-dependent methyltransferase activity"/>
    <property type="evidence" value="ECO:0007669"/>
    <property type="project" value="UniProtKB-ARBA"/>
</dbReference>
<dbReference type="InterPro" id="IPR053010">
    <property type="entry name" value="SET_SmydA-8"/>
</dbReference>
<dbReference type="CDD" id="cd20071">
    <property type="entry name" value="SET_SMYD"/>
    <property type="match status" value="1"/>
</dbReference>
<dbReference type="GO" id="GO:0008170">
    <property type="term" value="F:N-methyltransferase activity"/>
    <property type="evidence" value="ECO:0007669"/>
    <property type="project" value="UniProtKB-ARBA"/>
</dbReference>
<dbReference type="Gene3D" id="2.170.270.10">
    <property type="entry name" value="SET domain"/>
    <property type="match status" value="1"/>
</dbReference>
<evidence type="ECO:0000259" key="2">
    <source>
        <dbReference type="PROSITE" id="PS50280"/>
    </source>
</evidence>
<keyword evidence="4" id="KW-1185">Reference proteome</keyword>
<dbReference type="InterPro" id="IPR046341">
    <property type="entry name" value="SET_dom_sf"/>
</dbReference>
<dbReference type="GO" id="GO:0008276">
    <property type="term" value="F:protein methyltransferase activity"/>
    <property type="evidence" value="ECO:0007669"/>
    <property type="project" value="UniProtKB-ARBA"/>
</dbReference>
<feature type="region of interest" description="Disordered" evidence="1">
    <location>
        <begin position="1"/>
        <end position="32"/>
    </location>
</feature>
<gene>
    <name evidence="3" type="ORF">CALMAC_LOCUS11057</name>
</gene>
<dbReference type="SUPFAM" id="SSF82199">
    <property type="entry name" value="SET domain"/>
    <property type="match status" value="1"/>
</dbReference>